<name>A0ABV7VEU0_9PROT</name>
<keyword evidence="4" id="KW-1185">Reference proteome</keyword>
<keyword evidence="2" id="KW-1133">Transmembrane helix</keyword>
<dbReference type="Proteomes" id="UP001595711">
    <property type="component" value="Unassembled WGS sequence"/>
</dbReference>
<evidence type="ECO:0000256" key="1">
    <source>
        <dbReference type="SAM" id="MobiDB-lite"/>
    </source>
</evidence>
<sequence length="141" mass="14752">MAEQDRPPSTAGSGADRGQEAGGPDSEARDLAALERIGRGVAEMRGRQAEAAGASADPRSSRAIGKAWSLAIEMVAAVGVSVFIGWWCDRWLGTAPWGLLGFILLGIATAMWTAIRTGLRMQASALADQAADDAAEKKRRG</sequence>
<dbReference type="InterPro" id="IPR032820">
    <property type="entry name" value="ATPase_put"/>
</dbReference>
<evidence type="ECO:0000256" key="2">
    <source>
        <dbReference type="SAM" id="Phobius"/>
    </source>
</evidence>
<keyword evidence="2" id="KW-0812">Transmembrane</keyword>
<proteinExistence type="predicted"/>
<evidence type="ECO:0000313" key="4">
    <source>
        <dbReference type="Proteomes" id="UP001595711"/>
    </source>
</evidence>
<organism evidence="3 4">
    <name type="scientific">Ferrovibrio xuzhouensis</name>
    <dbReference type="NCBI Taxonomy" id="1576914"/>
    <lineage>
        <taxon>Bacteria</taxon>
        <taxon>Pseudomonadati</taxon>
        <taxon>Pseudomonadota</taxon>
        <taxon>Alphaproteobacteria</taxon>
        <taxon>Rhodospirillales</taxon>
        <taxon>Rhodospirillaceae</taxon>
        <taxon>Ferrovibrio</taxon>
    </lineage>
</organism>
<keyword evidence="2" id="KW-0472">Membrane</keyword>
<comment type="caution">
    <text evidence="3">The sequence shown here is derived from an EMBL/GenBank/DDBJ whole genome shotgun (WGS) entry which is preliminary data.</text>
</comment>
<feature type="transmembrane region" description="Helical" evidence="2">
    <location>
        <begin position="94"/>
        <end position="115"/>
    </location>
</feature>
<evidence type="ECO:0000313" key="3">
    <source>
        <dbReference type="EMBL" id="MFC3675960.1"/>
    </source>
</evidence>
<dbReference type="EMBL" id="JBHRYJ010000002">
    <property type="protein sequence ID" value="MFC3675960.1"/>
    <property type="molecule type" value="Genomic_DNA"/>
</dbReference>
<accession>A0ABV7VEU0</accession>
<reference evidence="4" key="1">
    <citation type="journal article" date="2019" name="Int. J. Syst. Evol. Microbiol.">
        <title>The Global Catalogue of Microorganisms (GCM) 10K type strain sequencing project: providing services to taxonomists for standard genome sequencing and annotation.</title>
        <authorList>
            <consortium name="The Broad Institute Genomics Platform"/>
            <consortium name="The Broad Institute Genome Sequencing Center for Infectious Disease"/>
            <person name="Wu L."/>
            <person name="Ma J."/>
        </authorList>
    </citation>
    <scope>NUCLEOTIDE SEQUENCE [LARGE SCALE GENOMIC DNA]</scope>
    <source>
        <strain evidence="4">KCTC 42182</strain>
    </source>
</reference>
<protein>
    <submittedName>
        <fullName evidence="3">AtpZ/AtpI family protein</fullName>
    </submittedName>
</protein>
<gene>
    <name evidence="3" type="ORF">ACFOOQ_10430</name>
</gene>
<feature type="region of interest" description="Disordered" evidence="1">
    <location>
        <begin position="1"/>
        <end position="29"/>
    </location>
</feature>
<dbReference type="RefSeq" id="WP_379725675.1">
    <property type="nucleotide sequence ID" value="NZ_JBHRYJ010000002.1"/>
</dbReference>
<feature type="transmembrane region" description="Helical" evidence="2">
    <location>
        <begin position="67"/>
        <end position="88"/>
    </location>
</feature>
<dbReference type="Pfam" id="PF09527">
    <property type="entry name" value="ATPase_gene1"/>
    <property type="match status" value="1"/>
</dbReference>